<dbReference type="AlphaFoldDB" id="A0A835PPV0"/>
<gene>
    <name evidence="1" type="ORF">HPP92_024470</name>
</gene>
<dbReference type="EMBL" id="JADCNL010000013">
    <property type="protein sequence ID" value="KAG0455178.1"/>
    <property type="molecule type" value="Genomic_DNA"/>
</dbReference>
<name>A0A835PPV0_VANPL</name>
<accession>A0A835PPV0</accession>
<dbReference type="OrthoDB" id="7763451at2759"/>
<evidence type="ECO:0000313" key="2">
    <source>
        <dbReference type="Proteomes" id="UP000636800"/>
    </source>
</evidence>
<reference evidence="1 2" key="1">
    <citation type="journal article" date="2020" name="Nat. Food">
        <title>A phased Vanilla planifolia genome enables genetic improvement of flavour and production.</title>
        <authorList>
            <person name="Hasing T."/>
            <person name="Tang H."/>
            <person name="Brym M."/>
            <person name="Khazi F."/>
            <person name="Huang T."/>
            <person name="Chambers A.H."/>
        </authorList>
    </citation>
    <scope>NUCLEOTIDE SEQUENCE [LARGE SCALE GENOMIC DNA]</scope>
    <source>
        <tissue evidence="1">Leaf</tissue>
    </source>
</reference>
<protein>
    <submittedName>
        <fullName evidence="1">Uncharacterized protein</fullName>
    </submittedName>
</protein>
<organism evidence="1 2">
    <name type="scientific">Vanilla planifolia</name>
    <name type="common">Vanilla</name>
    <dbReference type="NCBI Taxonomy" id="51239"/>
    <lineage>
        <taxon>Eukaryota</taxon>
        <taxon>Viridiplantae</taxon>
        <taxon>Streptophyta</taxon>
        <taxon>Embryophyta</taxon>
        <taxon>Tracheophyta</taxon>
        <taxon>Spermatophyta</taxon>
        <taxon>Magnoliopsida</taxon>
        <taxon>Liliopsida</taxon>
        <taxon>Asparagales</taxon>
        <taxon>Orchidaceae</taxon>
        <taxon>Vanilloideae</taxon>
        <taxon>Vanilleae</taxon>
        <taxon>Vanilla</taxon>
    </lineage>
</organism>
<sequence>MPRQQAAGHDATPPMISRKASKAYGAGHNLRHYVKTTRFQDAVADISDNARAAYVLKDQGELWRTCWCACGAALAGAIAEVGYLDMHGDGAGCGGALWSILGGRPLDVGPEVSGRGNCCQGWVVPNCGDVRCFRLCLQLVMRVSSITMVVKLWAEGRFVLSASYENKTKFQGPRETRPEVYRQACFMLKTTVEFDQVTNQITGE</sequence>
<comment type="caution">
    <text evidence="1">The sequence shown here is derived from an EMBL/GenBank/DDBJ whole genome shotgun (WGS) entry which is preliminary data.</text>
</comment>
<evidence type="ECO:0000313" key="1">
    <source>
        <dbReference type="EMBL" id="KAG0455178.1"/>
    </source>
</evidence>
<dbReference type="Proteomes" id="UP000636800">
    <property type="component" value="Chromosome 13"/>
</dbReference>
<keyword evidence="2" id="KW-1185">Reference proteome</keyword>
<proteinExistence type="predicted"/>